<protein>
    <recommendedName>
        <fullName evidence="8">Major facilitator superfamily (MFS) profile domain-containing protein</fullName>
    </recommendedName>
</protein>
<feature type="region of interest" description="Disordered" evidence="6">
    <location>
        <begin position="557"/>
        <end position="603"/>
    </location>
</feature>
<evidence type="ECO:0000256" key="3">
    <source>
        <dbReference type="ARBA" id="ARBA00022692"/>
    </source>
</evidence>
<dbReference type="Gene3D" id="1.20.1720.10">
    <property type="entry name" value="Multidrug resistance protein D"/>
    <property type="match status" value="1"/>
</dbReference>
<keyword evidence="10" id="KW-1185">Reference proteome</keyword>
<feature type="transmembrane region" description="Helical" evidence="7">
    <location>
        <begin position="180"/>
        <end position="201"/>
    </location>
</feature>
<dbReference type="InterPro" id="IPR011701">
    <property type="entry name" value="MFS"/>
</dbReference>
<evidence type="ECO:0000256" key="2">
    <source>
        <dbReference type="ARBA" id="ARBA00007520"/>
    </source>
</evidence>
<dbReference type="InterPro" id="IPR036259">
    <property type="entry name" value="MFS_trans_sf"/>
</dbReference>
<keyword evidence="4 7" id="KW-1133">Transmembrane helix</keyword>
<feature type="transmembrane region" description="Helical" evidence="7">
    <location>
        <begin position="449"/>
        <end position="472"/>
    </location>
</feature>
<proteinExistence type="inferred from homology"/>
<dbReference type="PANTHER" id="PTHR23501:SF193">
    <property type="entry name" value="MULTIDRUG TRANSPORTER, PUTATIVE (AFU_ORTHOLOGUE AFUA_8G00940)-RELATED"/>
    <property type="match status" value="1"/>
</dbReference>
<feature type="transmembrane region" description="Helical" evidence="7">
    <location>
        <begin position="121"/>
        <end position="140"/>
    </location>
</feature>
<reference evidence="9 10" key="1">
    <citation type="submission" date="2024-01" db="EMBL/GenBank/DDBJ databases">
        <authorList>
            <person name="Allen C."/>
            <person name="Tagirdzhanova G."/>
        </authorList>
    </citation>
    <scope>NUCLEOTIDE SEQUENCE [LARGE SCALE GENOMIC DNA]</scope>
</reference>
<comment type="subcellular location">
    <subcellularLocation>
        <location evidence="1">Membrane</location>
        <topology evidence="1">Multi-pass membrane protein</topology>
    </subcellularLocation>
</comment>
<feature type="transmembrane region" description="Helical" evidence="7">
    <location>
        <begin position="352"/>
        <end position="370"/>
    </location>
</feature>
<sequence>MADTQPRDDPFPVVPAADPPVDASLSKEDAQLAANPEPVVAPVGQYDQVTGIKLGLMLLSLALACFLILLDTSVVSTAVPKITDDFHSLRDVGWYASSYQLGSTVLQLMTGKIYHHFSLKWSFITFFFIFEVGSALSGAAQSSAMLIISRAISGIGASGLINGAITIVSASVPLERRPPLTGTIIGVAQIGVVLGPLIGGAFTTGYTWRWCFYINLPLGLIVAVPLLFLRIPDQVPKQPAMVVVRQLHRHLDLVGFALFAPAIVMLLLAMQFGGNQYPWHSSQVIGLFVGAGVTFIIWFTWNYRKGDEALLPFPIVKRRSVWMSGVNYSLLTTSVIGAAFFLPIYFQAVKGVTAIMSGVYLLATILPQVVGAVSSGILVTKVGYIPPFSIFAAVLFSIGSGLYTMLQPGTSEANWVGFQIISGFGRGLGFQMPIVAVQHAVSPQELSAGMAFIVWCQYLGPSILLTLFNTVFDTKLESNLHKYAPNTNAALVLEAGATGFRNVVTPAEIPGILQAYADSLDIVFYMVLAVSLVCFLSAWGMGWNDIRKTKQVMDEAAAASGGSGSDNDAPVQEGSVMAATATATPTPLNGDEKQRYDGSETDH</sequence>
<accession>A0ABP0AU93</accession>
<feature type="transmembrane region" description="Helical" evidence="7">
    <location>
        <begin position="54"/>
        <end position="72"/>
    </location>
</feature>
<evidence type="ECO:0000256" key="7">
    <source>
        <dbReference type="SAM" id="Phobius"/>
    </source>
</evidence>
<dbReference type="EMBL" id="CAWUHC010000005">
    <property type="protein sequence ID" value="CAK7210800.1"/>
    <property type="molecule type" value="Genomic_DNA"/>
</dbReference>
<comment type="caution">
    <text evidence="9">The sequence shown here is derived from an EMBL/GenBank/DDBJ whole genome shotgun (WGS) entry which is preliminary data.</text>
</comment>
<evidence type="ECO:0000313" key="9">
    <source>
        <dbReference type="EMBL" id="CAK7210800.1"/>
    </source>
</evidence>
<feature type="compositionally biased region" description="Basic and acidic residues" evidence="6">
    <location>
        <begin position="590"/>
        <end position="603"/>
    </location>
</feature>
<dbReference type="PANTHER" id="PTHR23501">
    <property type="entry name" value="MAJOR FACILITATOR SUPERFAMILY"/>
    <property type="match status" value="1"/>
</dbReference>
<dbReference type="CDD" id="cd17502">
    <property type="entry name" value="MFS_Azr1_MDR_like"/>
    <property type="match status" value="1"/>
</dbReference>
<name>A0ABP0AU93_9PEZI</name>
<feature type="domain" description="Major facilitator superfamily (MFS) profile" evidence="8">
    <location>
        <begin position="57"/>
        <end position="546"/>
    </location>
</feature>
<organism evidence="9 10">
    <name type="scientific">Sporothrix bragantina</name>
    <dbReference type="NCBI Taxonomy" id="671064"/>
    <lineage>
        <taxon>Eukaryota</taxon>
        <taxon>Fungi</taxon>
        <taxon>Dikarya</taxon>
        <taxon>Ascomycota</taxon>
        <taxon>Pezizomycotina</taxon>
        <taxon>Sordariomycetes</taxon>
        <taxon>Sordariomycetidae</taxon>
        <taxon>Ophiostomatales</taxon>
        <taxon>Ophiostomataceae</taxon>
        <taxon>Sporothrix</taxon>
    </lineage>
</organism>
<feature type="compositionally biased region" description="Low complexity" evidence="6">
    <location>
        <begin position="578"/>
        <end position="587"/>
    </location>
</feature>
<feature type="transmembrane region" description="Helical" evidence="7">
    <location>
        <begin position="415"/>
        <end position="437"/>
    </location>
</feature>
<dbReference type="SUPFAM" id="SSF103473">
    <property type="entry name" value="MFS general substrate transporter"/>
    <property type="match status" value="2"/>
</dbReference>
<gene>
    <name evidence="9" type="ORF">SBRCBS47491_000901</name>
</gene>
<feature type="transmembrane region" description="Helical" evidence="7">
    <location>
        <begin position="522"/>
        <end position="543"/>
    </location>
</feature>
<feature type="transmembrane region" description="Helical" evidence="7">
    <location>
        <begin position="284"/>
        <end position="304"/>
    </location>
</feature>
<evidence type="ECO:0000256" key="6">
    <source>
        <dbReference type="SAM" id="MobiDB-lite"/>
    </source>
</evidence>
<evidence type="ECO:0000256" key="5">
    <source>
        <dbReference type="ARBA" id="ARBA00023136"/>
    </source>
</evidence>
<evidence type="ECO:0000313" key="10">
    <source>
        <dbReference type="Proteomes" id="UP001642406"/>
    </source>
</evidence>
<dbReference type="Proteomes" id="UP001642406">
    <property type="component" value="Unassembled WGS sequence"/>
</dbReference>
<evidence type="ECO:0000256" key="4">
    <source>
        <dbReference type="ARBA" id="ARBA00022989"/>
    </source>
</evidence>
<evidence type="ECO:0000259" key="8">
    <source>
        <dbReference type="PROSITE" id="PS50850"/>
    </source>
</evidence>
<dbReference type="Gene3D" id="1.20.1250.20">
    <property type="entry name" value="MFS general substrate transporter like domains"/>
    <property type="match status" value="1"/>
</dbReference>
<feature type="transmembrane region" description="Helical" evidence="7">
    <location>
        <begin position="146"/>
        <end position="168"/>
    </location>
</feature>
<feature type="transmembrane region" description="Helical" evidence="7">
    <location>
        <begin position="382"/>
        <end position="403"/>
    </location>
</feature>
<keyword evidence="5 7" id="KW-0472">Membrane</keyword>
<comment type="similarity">
    <text evidence="2">Belongs to the major facilitator superfamily. TCR/Tet family.</text>
</comment>
<feature type="transmembrane region" description="Helical" evidence="7">
    <location>
        <begin position="250"/>
        <end position="272"/>
    </location>
</feature>
<feature type="transmembrane region" description="Helical" evidence="7">
    <location>
        <begin position="325"/>
        <end position="346"/>
    </location>
</feature>
<evidence type="ECO:0000256" key="1">
    <source>
        <dbReference type="ARBA" id="ARBA00004141"/>
    </source>
</evidence>
<dbReference type="PROSITE" id="PS50850">
    <property type="entry name" value="MFS"/>
    <property type="match status" value="1"/>
</dbReference>
<keyword evidence="3 7" id="KW-0812">Transmembrane</keyword>
<feature type="transmembrane region" description="Helical" evidence="7">
    <location>
        <begin position="207"/>
        <end position="229"/>
    </location>
</feature>
<dbReference type="InterPro" id="IPR020846">
    <property type="entry name" value="MFS_dom"/>
</dbReference>
<dbReference type="Pfam" id="PF07690">
    <property type="entry name" value="MFS_1"/>
    <property type="match status" value="1"/>
</dbReference>